<organism evidence="1 2">
    <name type="scientific">Flavobacterium saliperosum</name>
    <dbReference type="NCBI Taxonomy" id="329186"/>
    <lineage>
        <taxon>Bacteria</taxon>
        <taxon>Pseudomonadati</taxon>
        <taxon>Bacteroidota</taxon>
        <taxon>Flavobacteriia</taxon>
        <taxon>Flavobacteriales</taxon>
        <taxon>Flavobacteriaceae</taxon>
        <taxon>Flavobacterium</taxon>
    </lineage>
</organism>
<dbReference type="Proteomes" id="UP000182124">
    <property type="component" value="Unassembled WGS sequence"/>
</dbReference>
<reference evidence="1 2" key="1">
    <citation type="submission" date="2016-10" db="EMBL/GenBank/DDBJ databases">
        <authorList>
            <person name="de Groot N.N."/>
        </authorList>
    </citation>
    <scope>NUCLEOTIDE SEQUENCE [LARGE SCALE GENOMIC DNA]</scope>
    <source>
        <strain evidence="1 2">CGMCC 1.3801</strain>
    </source>
</reference>
<evidence type="ECO:0000313" key="1">
    <source>
        <dbReference type="EMBL" id="SCX00242.1"/>
    </source>
</evidence>
<dbReference type="STRING" id="329186.SAMN02927925_00127"/>
<evidence type="ECO:0000313" key="2">
    <source>
        <dbReference type="Proteomes" id="UP000182124"/>
    </source>
</evidence>
<gene>
    <name evidence="1" type="ORF">SAMN02927925_00127</name>
</gene>
<name>A0A1G4V2L1_9FLAO</name>
<proteinExistence type="predicted"/>
<dbReference type="RefSeq" id="WP_023575212.1">
    <property type="nucleotide sequence ID" value="NZ_FMTY01000001.1"/>
</dbReference>
<protein>
    <submittedName>
        <fullName evidence="1">Uncharacterized protein</fullName>
    </submittedName>
</protein>
<dbReference type="EMBL" id="FMTY01000001">
    <property type="protein sequence ID" value="SCX00242.1"/>
    <property type="molecule type" value="Genomic_DNA"/>
</dbReference>
<dbReference type="AlphaFoldDB" id="A0A1G4V2L1"/>
<accession>A0A1G4V2L1</accession>
<sequence length="98" mass="12109">MIHNFQELVILVDRCEAQIAEIKSEINYYVWKSDFKRVVDLEAKEILIQKRIQDYIQEYKTKVKNEHLEFKIYGSMLEELEKLYPNKKQVYERNYFLR</sequence>